<dbReference type="EMBL" id="JACIDC010000013">
    <property type="protein sequence ID" value="MBB4041613.1"/>
    <property type="molecule type" value="Genomic_DNA"/>
</dbReference>
<dbReference type="RefSeq" id="WP_154664181.1">
    <property type="nucleotide sequence ID" value="NZ_JACIDC010000013.1"/>
</dbReference>
<gene>
    <name evidence="2" type="ORF">GGR34_003291</name>
</gene>
<evidence type="ECO:0000256" key="1">
    <source>
        <dbReference type="SAM" id="MobiDB-lite"/>
    </source>
</evidence>
<sequence length="513" mass="57834">MRQIAHRQTSPRVGIPPTSVSQSPFAVKNPFLPFLKRLLALPADVPKDTRKALIRAYLRQERKRLEATPHRKGDSPAEHLNRKRFARKVVARRAKDLRRQQGPRKELEKQLLLTRYRESPLLSGLIPDRKDRWVRAQDRNSGPERTEIELENFSFIDRPAETLAKLKQIAEVECGGLNALLHFKDQYCLDIGPYLVLGELWPCLSPFFAGGEMGGSVQKVMEAVGLRRIMKMKLAHVRDLRNVWAFPVHRRTPQGPARSANQLLEPQRDNQVADDFCDAIDSWLDVPEIGQELTPEGRAWISTIILELLDNAMRHSAPATKDGGWSIAGFMARRQEGADWVYRCYLGILSVGATIDESLEFASDRIKDELNQYVAQFQGEREAPSAATLRTLYALQDGVTCDPKADGKGRGGFGLQEVMGLVNELGNTDKPARDPRLVIISGRSCIMVRAPYMRGVQMAGEDSPRVLWFNPENAAEKLPDPSYVFDLQERFAGTIISLAFTLDPDYLNEAQND</sequence>
<comment type="caution">
    <text evidence="2">The sequence shown here is derived from an EMBL/GenBank/DDBJ whole genome shotgun (WGS) entry which is preliminary data.</text>
</comment>
<feature type="compositionally biased region" description="Polar residues" evidence="1">
    <location>
        <begin position="1"/>
        <end position="11"/>
    </location>
</feature>
<accession>A0A7W6N9L7</accession>
<evidence type="ECO:0000313" key="2">
    <source>
        <dbReference type="EMBL" id="MBB4041613.1"/>
    </source>
</evidence>
<keyword evidence="3" id="KW-1185">Reference proteome</keyword>
<feature type="region of interest" description="Disordered" evidence="1">
    <location>
        <begin position="1"/>
        <end position="21"/>
    </location>
</feature>
<organism evidence="2 3">
    <name type="scientific">Microvirga flocculans</name>
    <dbReference type="NCBI Taxonomy" id="217168"/>
    <lineage>
        <taxon>Bacteria</taxon>
        <taxon>Pseudomonadati</taxon>
        <taxon>Pseudomonadota</taxon>
        <taxon>Alphaproteobacteria</taxon>
        <taxon>Hyphomicrobiales</taxon>
        <taxon>Methylobacteriaceae</taxon>
        <taxon>Microvirga</taxon>
    </lineage>
</organism>
<dbReference type="Proteomes" id="UP000519439">
    <property type="component" value="Unassembled WGS sequence"/>
</dbReference>
<dbReference type="GO" id="GO:0016301">
    <property type="term" value="F:kinase activity"/>
    <property type="evidence" value="ECO:0007669"/>
    <property type="project" value="UniProtKB-KW"/>
</dbReference>
<keyword evidence="2" id="KW-0418">Kinase</keyword>
<dbReference type="AlphaFoldDB" id="A0A7W6N9L7"/>
<reference evidence="2 3" key="1">
    <citation type="submission" date="2020-08" db="EMBL/GenBank/DDBJ databases">
        <title>Genomic Encyclopedia of Type Strains, Phase IV (KMG-IV): sequencing the most valuable type-strain genomes for metagenomic binning, comparative biology and taxonomic classification.</title>
        <authorList>
            <person name="Goeker M."/>
        </authorList>
    </citation>
    <scope>NUCLEOTIDE SEQUENCE [LARGE SCALE GENOMIC DNA]</scope>
    <source>
        <strain evidence="2 3">DSM 15743</strain>
    </source>
</reference>
<protein>
    <submittedName>
        <fullName evidence="2">Two-component sensor histidine kinase</fullName>
    </submittedName>
</protein>
<keyword evidence="2" id="KW-0808">Transferase</keyword>
<proteinExistence type="predicted"/>
<evidence type="ECO:0000313" key="3">
    <source>
        <dbReference type="Proteomes" id="UP000519439"/>
    </source>
</evidence>
<name>A0A7W6N9L7_9HYPH</name>